<reference evidence="1 2" key="1">
    <citation type="submission" date="2021-01" db="EMBL/GenBank/DDBJ databases">
        <title>Genome sequencing of Joostella atrarenae M1-2 (= KCTC 23194).</title>
        <authorList>
            <person name="Zakaria M.R."/>
            <person name="Lam M.Q."/>
            <person name="Chong C.S."/>
        </authorList>
    </citation>
    <scope>NUCLEOTIDE SEQUENCE [LARGE SCALE GENOMIC DNA]</scope>
    <source>
        <strain evidence="1 2">M1-2</strain>
    </source>
</reference>
<keyword evidence="2" id="KW-1185">Reference proteome</keyword>
<dbReference type="InterPro" id="IPR043733">
    <property type="entry name" value="DUF5677"/>
</dbReference>
<name>A0ABS9J236_9FLAO</name>
<sequence>MMNDSFDLKSHKWPNARDRFKSCNLENEYLTLFSSASDSIHSGSEDTFNYLQSFVIGDSDIGKSVRKFHLFEKMSFSIYMGLNSLRFLLHSLLLLSEKIELNEIFKSLEKIYFKTGDLLKIHDDEIKDL</sequence>
<proteinExistence type="predicted"/>
<comment type="caution">
    <text evidence="1">The sequence shown here is derived from an EMBL/GenBank/DDBJ whole genome shotgun (WGS) entry which is preliminary data.</text>
</comment>
<evidence type="ECO:0000313" key="1">
    <source>
        <dbReference type="EMBL" id="MCF8714486.1"/>
    </source>
</evidence>
<gene>
    <name evidence="1" type="ORF">JM658_06535</name>
</gene>
<dbReference type="Proteomes" id="UP000829517">
    <property type="component" value="Unassembled WGS sequence"/>
</dbReference>
<evidence type="ECO:0000313" key="2">
    <source>
        <dbReference type="Proteomes" id="UP000829517"/>
    </source>
</evidence>
<dbReference type="EMBL" id="JAETXX010000002">
    <property type="protein sequence ID" value="MCF8714486.1"/>
    <property type="molecule type" value="Genomic_DNA"/>
</dbReference>
<organism evidence="1 2">
    <name type="scientific">Joostella atrarenae</name>
    <dbReference type="NCBI Taxonomy" id="679257"/>
    <lineage>
        <taxon>Bacteria</taxon>
        <taxon>Pseudomonadati</taxon>
        <taxon>Bacteroidota</taxon>
        <taxon>Flavobacteriia</taxon>
        <taxon>Flavobacteriales</taxon>
        <taxon>Flavobacteriaceae</taxon>
        <taxon>Joostella</taxon>
    </lineage>
</organism>
<dbReference type="Pfam" id="PF18928">
    <property type="entry name" value="DUF5677"/>
    <property type="match status" value="1"/>
</dbReference>
<accession>A0ABS9J236</accession>
<protein>
    <submittedName>
        <fullName evidence="1">Uncharacterized protein</fullName>
    </submittedName>
</protein>